<accession>A0ABS2CRA6</accession>
<dbReference type="RefSeq" id="WP_204132895.1">
    <property type="nucleotide sequence ID" value="NZ_JAFDVD010000026.1"/>
</dbReference>
<protein>
    <submittedName>
        <fullName evidence="4">Carbohydrate kinase family protein</fullName>
    </submittedName>
</protein>
<organism evidence="4 5">
    <name type="scientific">Phycicoccus sonneratiae</name>
    <dbReference type="NCBI Taxonomy" id="2807628"/>
    <lineage>
        <taxon>Bacteria</taxon>
        <taxon>Bacillati</taxon>
        <taxon>Actinomycetota</taxon>
        <taxon>Actinomycetes</taxon>
        <taxon>Micrococcales</taxon>
        <taxon>Intrasporangiaceae</taxon>
        <taxon>Phycicoccus</taxon>
    </lineage>
</organism>
<dbReference type="InterPro" id="IPR011611">
    <property type="entry name" value="PfkB_dom"/>
</dbReference>
<evidence type="ECO:0000256" key="1">
    <source>
        <dbReference type="ARBA" id="ARBA00022679"/>
    </source>
</evidence>
<evidence type="ECO:0000313" key="5">
    <source>
        <dbReference type="Proteomes" id="UP001430172"/>
    </source>
</evidence>
<dbReference type="InterPro" id="IPR029056">
    <property type="entry name" value="Ribokinase-like"/>
</dbReference>
<dbReference type="PANTHER" id="PTHR10584:SF166">
    <property type="entry name" value="RIBOKINASE"/>
    <property type="match status" value="1"/>
</dbReference>
<dbReference type="Proteomes" id="UP001430172">
    <property type="component" value="Unassembled WGS sequence"/>
</dbReference>
<keyword evidence="1" id="KW-0808">Transferase</keyword>
<dbReference type="CDD" id="cd01942">
    <property type="entry name" value="ribokinase_group_A"/>
    <property type="match status" value="1"/>
</dbReference>
<dbReference type="Gene3D" id="3.40.1190.20">
    <property type="match status" value="1"/>
</dbReference>
<evidence type="ECO:0000256" key="2">
    <source>
        <dbReference type="ARBA" id="ARBA00022777"/>
    </source>
</evidence>
<dbReference type="Pfam" id="PF00294">
    <property type="entry name" value="PfkB"/>
    <property type="match status" value="1"/>
</dbReference>
<sequence length="327" mass="35458">MQIAVAGSIATDHLMTFRGRFADSLVVEQLDKISVSFLADRLEIRRGGVAGNICFGMAVLGARPLLIGAAGEDFGDYRSWLTRHGVVTDHVHVSDTQHTARFVCTTDDDMAQIATFYAGAMSEARMIELGPIHEKWDLDLVLIGADDPQAMLRHTEECRSRGIPFIADPSQQLAFADGPFIRKLVDGADYLITNEYESHLTSTKTGWSQEEIDDRVTTRVITLGKDGAEIRTKGQEPVHVPVAGDVERVDPTGVGDAFRAGFLVGLAGGLSHERCAQIGSVLAAHVLETVGTQEYQVGRTSFLERVTSAYGADAAAEIAPFVRTVRD</sequence>
<dbReference type="EMBL" id="JAFDVD010000026">
    <property type="protein sequence ID" value="MBM6402425.1"/>
    <property type="molecule type" value="Genomic_DNA"/>
</dbReference>
<proteinExistence type="predicted"/>
<reference evidence="4" key="1">
    <citation type="submission" date="2021-02" db="EMBL/GenBank/DDBJ databases">
        <title>Phycicoccus sp. MQZ13P-5T, whole genome shotgun sequence.</title>
        <authorList>
            <person name="Tuo L."/>
        </authorList>
    </citation>
    <scope>NUCLEOTIDE SEQUENCE</scope>
    <source>
        <strain evidence="4">MQZ13P-5</strain>
    </source>
</reference>
<feature type="domain" description="Carbohydrate kinase PfkB" evidence="3">
    <location>
        <begin position="32"/>
        <end position="294"/>
    </location>
</feature>
<keyword evidence="2 4" id="KW-0418">Kinase</keyword>
<evidence type="ECO:0000313" key="4">
    <source>
        <dbReference type="EMBL" id="MBM6402425.1"/>
    </source>
</evidence>
<evidence type="ECO:0000259" key="3">
    <source>
        <dbReference type="Pfam" id="PF00294"/>
    </source>
</evidence>
<dbReference type="SUPFAM" id="SSF53613">
    <property type="entry name" value="Ribokinase-like"/>
    <property type="match status" value="1"/>
</dbReference>
<gene>
    <name evidence="4" type="ORF">JQN70_18680</name>
</gene>
<comment type="caution">
    <text evidence="4">The sequence shown here is derived from an EMBL/GenBank/DDBJ whole genome shotgun (WGS) entry which is preliminary data.</text>
</comment>
<dbReference type="PANTHER" id="PTHR10584">
    <property type="entry name" value="SUGAR KINASE"/>
    <property type="match status" value="1"/>
</dbReference>
<dbReference type="GO" id="GO:0016301">
    <property type="term" value="F:kinase activity"/>
    <property type="evidence" value="ECO:0007669"/>
    <property type="project" value="UniProtKB-KW"/>
</dbReference>
<keyword evidence="5" id="KW-1185">Reference proteome</keyword>
<name>A0ABS2CRA6_9MICO</name>